<dbReference type="Gene3D" id="2.160.20.120">
    <property type="match status" value="1"/>
</dbReference>
<proteinExistence type="predicted"/>
<gene>
    <name evidence="3" type="ORF">H8S45_09975</name>
</gene>
<organism evidence="3 4">
    <name type="scientific">Agathobaculum faecis</name>
    <dbReference type="NCBI Taxonomy" id="2763013"/>
    <lineage>
        <taxon>Bacteria</taxon>
        <taxon>Bacillati</taxon>
        <taxon>Bacillota</taxon>
        <taxon>Clostridia</taxon>
        <taxon>Eubacteriales</taxon>
        <taxon>Butyricicoccaceae</taxon>
        <taxon>Agathobaculum</taxon>
    </lineage>
</organism>
<sequence length="362" mass="37814">MKKLILACCALFVLGGVLAAGGWAAGGELYSSYYSGAFHSLRETLHIPHWREWWDEDGVRHSGFFHGALDEIRDEVRGHIDNAPEEGRPDSDTSLYPSGRAGYTVFYGKSDTLLQELDLSVDGNSGSVLVKAGTDYTVSGGATVLTDHFDGEAWSLALFCREGEQVTVTLPALAMLRSVGIHSQGCSLDFNGSIAASEIDIELADGTLSCGELFASGALDLSIGSGGVYAERLSAAELDIEVESGDLDCESLAANDTLDLTIESGTASVDLLSAPVIEAEVGTGSLDAGVAVSDHFGYQAVASAGSVYLNGTEIAGDMAGAHRAFQKGSDPMLRLNVAGGYIELATDPSDVSATRHTASFPS</sequence>
<dbReference type="Pfam" id="PF13349">
    <property type="entry name" value="DUF4097"/>
    <property type="match status" value="1"/>
</dbReference>
<comment type="caution">
    <text evidence="3">The sequence shown here is derived from an EMBL/GenBank/DDBJ whole genome shotgun (WGS) entry which is preliminary data.</text>
</comment>
<accession>A0A923LUV9</accession>
<evidence type="ECO:0000259" key="2">
    <source>
        <dbReference type="Pfam" id="PF13349"/>
    </source>
</evidence>
<dbReference type="EMBL" id="JACOPL010000008">
    <property type="protein sequence ID" value="MBC5725780.1"/>
    <property type="molecule type" value="Genomic_DNA"/>
</dbReference>
<evidence type="ECO:0000313" key="4">
    <source>
        <dbReference type="Proteomes" id="UP000606499"/>
    </source>
</evidence>
<protein>
    <submittedName>
        <fullName evidence="3">DUF4097 family beta strand repeat protein</fullName>
    </submittedName>
</protein>
<feature type="domain" description="DUF4097" evidence="2">
    <location>
        <begin position="152"/>
        <end position="306"/>
    </location>
</feature>
<evidence type="ECO:0000256" key="1">
    <source>
        <dbReference type="SAM" id="SignalP"/>
    </source>
</evidence>
<dbReference type="Proteomes" id="UP000606499">
    <property type="component" value="Unassembled WGS sequence"/>
</dbReference>
<feature type="signal peptide" evidence="1">
    <location>
        <begin position="1"/>
        <end position="19"/>
    </location>
</feature>
<dbReference type="InterPro" id="IPR025164">
    <property type="entry name" value="Toastrack_DUF4097"/>
</dbReference>
<reference evidence="3" key="1">
    <citation type="submission" date="2020-08" db="EMBL/GenBank/DDBJ databases">
        <title>Genome public.</title>
        <authorList>
            <person name="Liu C."/>
            <person name="Sun Q."/>
        </authorList>
    </citation>
    <scope>NUCLEOTIDE SEQUENCE</scope>
    <source>
        <strain evidence="3">NSJ-28</strain>
    </source>
</reference>
<dbReference type="AlphaFoldDB" id="A0A923LUV9"/>
<dbReference type="RefSeq" id="WP_186950009.1">
    <property type="nucleotide sequence ID" value="NZ_JACOPL010000008.1"/>
</dbReference>
<feature type="chain" id="PRO_5037472748" evidence="1">
    <location>
        <begin position="20"/>
        <end position="362"/>
    </location>
</feature>
<keyword evidence="4" id="KW-1185">Reference proteome</keyword>
<evidence type="ECO:0000313" key="3">
    <source>
        <dbReference type="EMBL" id="MBC5725780.1"/>
    </source>
</evidence>
<keyword evidence="1" id="KW-0732">Signal</keyword>
<name>A0A923LUV9_9FIRM</name>